<dbReference type="KEGG" id="ceu:A7L45_16440"/>
<dbReference type="OrthoDB" id="2088362at2"/>
<dbReference type="RefSeq" id="WP_071613844.1">
    <property type="nucleotide sequence ID" value="NZ_CP015756.1"/>
</dbReference>
<sequence>MLSEKEFKDMEMNHGCGYWGMCYEHSCPCAIVTENKGLQESIYDGFVKENRELTEEYERGY</sequence>
<reference evidence="2" key="1">
    <citation type="journal article" date="2016" name="Front. Microbiol.">
        <title>Complete Genome Sequence of Clostridium estertheticum DSM 8809, a Microbe Identified in Spoiled Vacuum Packed Beef.</title>
        <authorList>
            <person name="Yu Z."/>
            <person name="Gunn L."/>
            <person name="Brennan E."/>
            <person name="Reid R."/>
            <person name="Wall P.G."/>
            <person name="Gaora O.P."/>
            <person name="Hurley D."/>
            <person name="Bolton D."/>
            <person name="Fanning S."/>
        </authorList>
    </citation>
    <scope>NUCLEOTIDE SEQUENCE [LARGE SCALE GENOMIC DNA]</scope>
    <source>
        <strain evidence="2">DSM 8809</strain>
    </source>
</reference>
<dbReference type="AlphaFoldDB" id="A0A1J0GKR4"/>
<evidence type="ECO:0000313" key="2">
    <source>
        <dbReference type="Proteomes" id="UP000182569"/>
    </source>
</evidence>
<protein>
    <submittedName>
        <fullName evidence="1">Uncharacterized protein</fullName>
    </submittedName>
</protein>
<evidence type="ECO:0000313" key="1">
    <source>
        <dbReference type="EMBL" id="APC41552.1"/>
    </source>
</evidence>
<dbReference type="Proteomes" id="UP000182569">
    <property type="component" value="Chromosome"/>
</dbReference>
<accession>A0A1J0GKR4</accession>
<dbReference type="EMBL" id="CP015756">
    <property type="protein sequence ID" value="APC41552.1"/>
    <property type="molecule type" value="Genomic_DNA"/>
</dbReference>
<proteinExistence type="predicted"/>
<dbReference type="STRING" id="1552.A7L45_16440"/>
<organism evidence="1 2">
    <name type="scientific">Clostridium estertheticum subsp. estertheticum</name>
    <dbReference type="NCBI Taxonomy" id="1552"/>
    <lineage>
        <taxon>Bacteria</taxon>
        <taxon>Bacillati</taxon>
        <taxon>Bacillota</taxon>
        <taxon>Clostridia</taxon>
        <taxon>Eubacteriales</taxon>
        <taxon>Clostridiaceae</taxon>
        <taxon>Clostridium</taxon>
    </lineage>
</organism>
<keyword evidence="2" id="KW-1185">Reference proteome</keyword>
<name>A0A1J0GKR4_9CLOT</name>
<gene>
    <name evidence="1" type="ORF">A7L45_16440</name>
</gene>